<dbReference type="Proteomes" id="UP001280581">
    <property type="component" value="Unassembled WGS sequence"/>
</dbReference>
<dbReference type="Pfam" id="PF06985">
    <property type="entry name" value="HET"/>
    <property type="match status" value="1"/>
</dbReference>
<evidence type="ECO:0000313" key="4">
    <source>
        <dbReference type="EMBL" id="KAK3208950.1"/>
    </source>
</evidence>
<dbReference type="Gene3D" id="1.25.40.10">
    <property type="entry name" value="Tetratricopeptide repeat domain"/>
    <property type="match status" value="1"/>
</dbReference>
<feature type="compositionally biased region" description="Basic and acidic residues" evidence="1">
    <location>
        <begin position="597"/>
        <end position="617"/>
    </location>
</feature>
<feature type="domain" description="NB-ARC" evidence="2">
    <location>
        <begin position="287"/>
        <end position="459"/>
    </location>
</feature>
<feature type="compositionally biased region" description="Basic and acidic residues" evidence="1">
    <location>
        <begin position="942"/>
        <end position="951"/>
    </location>
</feature>
<comment type="caution">
    <text evidence="4">The sequence shown here is derived from an EMBL/GenBank/DDBJ whole genome shotgun (WGS) entry which is preliminary data.</text>
</comment>
<dbReference type="InterPro" id="IPR011990">
    <property type="entry name" value="TPR-like_helical_dom_sf"/>
</dbReference>
<dbReference type="InterPro" id="IPR010730">
    <property type="entry name" value="HET"/>
</dbReference>
<proteinExistence type="predicted"/>
<dbReference type="Gene3D" id="3.40.50.300">
    <property type="entry name" value="P-loop containing nucleotide triphosphate hydrolases"/>
    <property type="match status" value="1"/>
</dbReference>
<sequence>MRLLKRLTEDTFELESFDHDHPPPYSILSHTWLEDQEVTYDELRDGTGSKKTGFDKIRFCGKQAAADGLQYFWVDTCCIDKSNISELETAINYMFRWYQRSSKCYVYLSDVSVGDHDPAAFPIIWTDAFRRSRWFKRGWTLQELMAPGSVEFFSREDKRLGSKITLEQQIHDITRIPRSALRGHSLAEFSFEDRMSWVASRETTVKEDRAYCLLGIFGVFLPIIRGEGEEHAMRRLRKEIRERKQELETEQTSSGSRNTQLPRTTRPFHAIPFPRDPDFVDRGTILDELREKFSVPMSRVALVGIGGVGKSQLAIEHCYRTLEAFPGTWVLWAHASSAARLEKSFREIAELVKIEGRQDPRVNIFQLVHDWMRDTEAQWLLVLDNVDDADFLFDTQATSSKTTAKPLLEYLPHWEYGSILITTRNNEVALRLVEQRDTIALDPMNALQAQALLEKKLGAQAASSNTTKLAELATVLEHMPLALAQAAAYILQRAPLCSVTQYLDQFRISERKRTNLLSYDKGQLRRDKEAKNSIIMTWQISFDYIQKTRPSAADLLSLMSFFDRQGIPRSVLQIQAEHEEDKINREIDGARVDYNQEENRVQSECDDGDAKEHHDTIGNDLGSASRNNSPYDSEDEEEDEEDEDDFEDDAFLEDVMILRDFRFISVSTDTTTFEMHALVQLSMHTWLTANGKLERFRGQFIHNLSEAFPTGDYENWSVCQALFTHAIAATNHKPKVVSSLIQWAELMYNAAWYAMRKGGPGEAETLALQSLKVLKKVLGREHEDTLWSMEMVARAYKKGGKWDAAEELEMQVMKTRTTKLGSDHPVTLISMGNLACTYSDQGRWEEAEKLEVQVMETCITKLGANHSDTLISMNNLAFMWKSLGWSVKAIELMQECVQRRKKMLGASHPDTIGSLEALKQWEEEEEEEGEDEGEDEQSDAELCDKFKDMRL</sequence>
<evidence type="ECO:0000313" key="5">
    <source>
        <dbReference type="Proteomes" id="UP001280581"/>
    </source>
</evidence>
<feature type="region of interest" description="Disordered" evidence="1">
    <location>
        <begin position="907"/>
        <end position="951"/>
    </location>
</feature>
<organism evidence="4 5">
    <name type="scientific">Pseudopithomyces chartarum</name>
    <dbReference type="NCBI Taxonomy" id="1892770"/>
    <lineage>
        <taxon>Eukaryota</taxon>
        <taxon>Fungi</taxon>
        <taxon>Dikarya</taxon>
        <taxon>Ascomycota</taxon>
        <taxon>Pezizomycotina</taxon>
        <taxon>Dothideomycetes</taxon>
        <taxon>Pleosporomycetidae</taxon>
        <taxon>Pleosporales</taxon>
        <taxon>Massarineae</taxon>
        <taxon>Didymosphaeriaceae</taxon>
        <taxon>Pseudopithomyces</taxon>
    </lineage>
</organism>
<evidence type="ECO:0008006" key="6">
    <source>
        <dbReference type="Google" id="ProtNLM"/>
    </source>
</evidence>
<reference evidence="4 5" key="1">
    <citation type="submission" date="2021-02" db="EMBL/GenBank/DDBJ databases">
        <title>Genome assembly of Pseudopithomyces chartarum.</title>
        <authorList>
            <person name="Jauregui R."/>
            <person name="Singh J."/>
            <person name="Voisey C."/>
        </authorList>
    </citation>
    <scope>NUCLEOTIDE SEQUENCE [LARGE SCALE GENOMIC DNA]</scope>
    <source>
        <strain evidence="4 5">AGR01</strain>
    </source>
</reference>
<gene>
    <name evidence="4" type="ORF">GRF29_69g235981</name>
</gene>
<feature type="region of interest" description="Disordered" evidence="1">
    <location>
        <begin position="244"/>
        <end position="267"/>
    </location>
</feature>
<protein>
    <recommendedName>
        <fullName evidence="6">HET-domain-containing protein</fullName>
    </recommendedName>
</protein>
<evidence type="ECO:0000256" key="1">
    <source>
        <dbReference type="SAM" id="MobiDB-lite"/>
    </source>
</evidence>
<dbReference type="InterPro" id="IPR002182">
    <property type="entry name" value="NB-ARC"/>
</dbReference>
<feature type="region of interest" description="Disordered" evidence="1">
    <location>
        <begin position="583"/>
        <end position="646"/>
    </location>
</feature>
<dbReference type="Pfam" id="PF00931">
    <property type="entry name" value="NB-ARC"/>
    <property type="match status" value="1"/>
</dbReference>
<evidence type="ECO:0000259" key="2">
    <source>
        <dbReference type="Pfam" id="PF00931"/>
    </source>
</evidence>
<dbReference type="SUPFAM" id="SSF52540">
    <property type="entry name" value="P-loop containing nucleoside triphosphate hydrolases"/>
    <property type="match status" value="1"/>
</dbReference>
<dbReference type="PANTHER" id="PTHR10622:SF11">
    <property type="entry name" value="HET-DOMAIN-CONTAINING PROTEIN"/>
    <property type="match status" value="1"/>
</dbReference>
<dbReference type="EMBL" id="WVTA01000006">
    <property type="protein sequence ID" value="KAK3208950.1"/>
    <property type="molecule type" value="Genomic_DNA"/>
</dbReference>
<feature type="compositionally biased region" description="Polar residues" evidence="1">
    <location>
        <begin position="622"/>
        <end position="631"/>
    </location>
</feature>
<feature type="compositionally biased region" description="Acidic residues" evidence="1">
    <location>
        <begin position="922"/>
        <end position="941"/>
    </location>
</feature>
<feature type="compositionally biased region" description="Polar residues" evidence="1">
    <location>
        <begin position="250"/>
        <end position="263"/>
    </location>
</feature>
<feature type="compositionally biased region" description="Acidic residues" evidence="1">
    <location>
        <begin position="632"/>
        <end position="646"/>
    </location>
</feature>
<dbReference type="InterPro" id="IPR027417">
    <property type="entry name" value="P-loop_NTPase"/>
</dbReference>
<name>A0AAN6M0S0_9PLEO</name>
<dbReference type="SUPFAM" id="SSF48452">
    <property type="entry name" value="TPR-like"/>
    <property type="match status" value="1"/>
</dbReference>
<accession>A0AAN6M0S0</accession>
<evidence type="ECO:0000259" key="3">
    <source>
        <dbReference type="Pfam" id="PF06985"/>
    </source>
</evidence>
<keyword evidence="5" id="KW-1185">Reference proteome</keyword>
<dbReference type="Pfam" id="PF13374">
    <property type="entry name" value="TPR_10"/>
    <property type="match status" value="2"/>
</dbReference>
<dbReference type="GO" id="GO:0043531">
    <property type="term" value="F:ADP binding"/>
    <property type="evidence" value="ECO:0007669"/>
    <property type="project" value="InterPro"/>
</dbReference>
<dbReference type="AlphaFoldDB" id="A0AAN6M0S0"/>
<dbReference type="PANTHER" id="PTHR10622">
    <property type="entry name" value="HET DOMAIN-CONTAINING PROTEIN"/>
    <property type="match status" value="1"/>
</dbReference>
<dbReference type="Pfam" id="PF13424">
    <property type="entry name" value="TPR_12"/>
    <property type="match status" value="1"/>
</dbReference>
<feature type="domain" description="Heterokaryon incompatibility" evidence="3">
    <location>
        <begin position="25"/>
        <end position="112"/>
    </location>
</feature>